<feature type="transmembrane region" description="Helical" evidence="1">
    <location>
        <begin position="38"/>
        <end position="56"/>
    </location>
</feature>
<proteinExistence type="predicted"/>
<accession>A0A2W5V7Y2</accession>
<organism evidence="2 3">
    <name type="scientific">Corynebacterium kroppenstedtii</name>
    <dbReference type="NCBI Taxonomy" id="161879"/>
    <lineage>
        <taxon>Bacteria</taxon>
        <taxon>Bacillati</taxon>
        <taxon>Actinomycetota</taxon>
        <taxon>Actinomycetes</taxon>
        <taxon>Mycobacteriales</taxon>
        <taxon>Corynebacteriaceae</taxon>
        <taxon>Corynebacterium</taxon>
    </lineage>
</organism>
<keyword evidence="1" id="KW-0472">Membrane</keyword>
<evidence type="ECO:0000313" key="2">
    <source>
        <dbReference type="EMBL" id="PZR06231.1"/>
    </source>
</evidence>
<evidence type="ECO:0000313" key="3">
    <source>
        <dbReference type="Proteomes" id="UP000249432"/>
    </source>
</evidence>
<comment type="caution">
    <text evidence="2">The sequence shown here is derived from an EMBL/GenBank/DDBJ whole genome shotgun (WGS) entry which is preliminary data.</text>
</comment>
<sequence length="92" mass="10459">MTIRYNDKVFAAVMFFAGALLLIIRAQGYIDESWTNRLFAALIIAASVFQFIRWSLNRRTTQTGTAEATTGVNSALRHRLARARYRSPFPAF</sequence>
<evidence type="ECO:0000256" key="1">
    <source>
        <dbReference type="SAM" id="Phobius"/>
    </source>
</evidence>
<gene>
    <name evidence="2" type="ORF">DI525_02800</name>
</gene>
<protein>
    <submittedName>
        <fullName evidence="2">Uncharacterized protein</fullName>
    </submittedName>
</protein>
<dbReference type="EMBL" id="QFRA01000003">
    <property type="protein sequence ID" value="PZR06231.1"/>
    <property type="molecule type" value="Genomic_DNA"/>
</dbReference>
<dbReference type="RefSeq" id="WP_303734277.1">
    <property type="nucleotide sequence ID" value="NZ_CAKZHK010000007.1"/>
</dbReference>
<dbReference type="Proteomes" id="UP000249432">
    <property type="component" value="Unassembled WGS sequence"/>
</dbReference>
<keyword evidence="1" id="KW-0812">Transmembrane</keyword>
<reference evidence="2 3" key="1">
    <citation type="submission" date="2017-08" db="EMBL/GenBank/DDBJ databases">
        <title>Infants hospitalized years apart are colonized by the same room-sourced microbial strains.</title>
        <authorList>
            <person name="Brooks B."/>
            <person name="Olm M.R."/>
            <person name="Firek B.A."/>
            <person name="Baker R."/>
            <person name="Thomas B.C."/>
            <person name="Morowitz M.J."/>
            <person name="Banfield J.F."/>
        </authorList>
    </citation>
    <scope>NUCLEOTIDE SEQUENCE [LARGE SCALE GENOMIC DNA]</scope>
    <source>
        <strain evidence="2">S2_003_000_R1_3</strain>
    </source>
</reference>
<keyword evidence="1" id="KW-1133">Transmembrane helix</keyword>
<dbReference type="AlphaFoldDB" id="A0A2W5V7Y2"/>
<name>A0A2W5V7Y2_9CORY</name>